<feature type="transmembrane region" description="Helical" evidence="9">
    <location>
        <begin position="87"/>
        <end position="109"/>
    </location>
</feature>
<proteinExistence type="predicted"/>
<evidence type="ECO:0000256" key="7">
    <source>
        <dbReference type="ARBA" id="ARBA00023136"/>
    </source>
</evidence>
<feature type="transmembrane region" description="Helical" evidence="9">
    <location>
        <begin position="402"/>
        <end position="424"/>
    </location>
</feature>
<keyword evidence="5" id="KW-0573">Peptidoglycan synthesis</keyword>
<dbReference type="GO" id="GO:0034204">
    <property type="term" value="P:lipid translocation"/>
    <property type="evidence" value="ECO:0007669"/>
    <property type="project" value="TreeGrafter"/>
</dbReference>
<evidence type="ECO:0000256" key="3">
    <source>
        <dbReference type="ARBA" id="ARBA00022692"/>
    </source>
</evidence>
<keyword evidence="4" id="KW-0133">Cell shape</keyword>
<reference evidence="10 11" key="1">
    <citation type="submission" date="2014-03" db="EMBL/GenBank/DDBJ databases">
        <title>Genomics of Bifidobacteria.</title>
        <authorList>
            <person name="Ventura M."/>
            <person name="Milani C."/>
            <person name="Lugli G.A."/>
        </authorList>
    </citation>
    <scope>NUCLEOTIDE SEQUENCE [LARGE SCALE GENOMIC DNA]</scope>
    <source>
        <strain evidence="10 11">LMG 11597</strain>
    </source>
</reference>
<feature type="transmembrane region" description="Helical" evidence="9">
    <location>
        <begin position="470"/>
        <end position="488"/>
    </location>
</feature>
<evidence type="ECO:0000256" key="6">
    <source>
        <dbReference type="ARBA" id="ARBA00022989"/>
    </source>
</evidence>
<dbReference type="GO" id="GO:0009252">
    <property type="term" value="P:peptidoglycan biosynthetic process"/>
    <property type="evidence" value="ECO:0007669"/>
    <property type="project" value="UniProtKB-KW"/>
</dbReference>
<evidence type="ECO:0000313" key="10">
    <source>
        <dbReference type="EMBL" id="KFJ03591.1"/>
    </source>
</evidence>
<dbReference type="GO" id="GO:0015648">
    <property type="term" value="F:lipid-linked peptidoglycan transporter activity"/>
    <property type="evidence" value="ECO:0007669"/>
    <property type="project" value="TreeGrafter"/>
</dbReference>
<gene>
    <name evidence="10" type="ORF">BISU_0062</name>
</gene>
<keyword evidence="3 9" id="KW-0812">Transmembrane</keyword>
<feature type="compositionally biased region" description="Low complexity" evidence="8">
    <location>
        <begin position="567"/>
        <end position="590"/>
    </location>
</feature>
<feature type="compositionally biased region" description="Polar residues" evidence="8">
    <location>
        <begin position="1254"/>
        <end position="1267"/>
    </location>
</feature>
<dbReference type="GO" id="GO:0008360">
    <property type="term" value="P:regulation of cell shape"/>
    <property type="evidence" value="ECO:0007669"/>
    <property type="project" value="UniProtKB-KW"/>
</dbReference>
<evidence type="ECO:0000256" key="8">
    <source>
        <dbReference type="SAM" id="MobiDB-lite"/>
    </source>
</evidence>
<feature type="transmembrane region" description="Helical" evidence="9">
    <location>
        <begin position="237"/>
        <end position="258"/>
    </location>
</feature>
<keyword evidence="2" id="KW-1003">Cell membrane</keyword>
<feature type="transmembrane region" description="Helical" evidence="9">
    <location>
        <begin position="519"/>
        <end position="544"/>
    </location>
</feature>
<dbReference type="InterPro" id="IPR051050">
    <property type="entry name" value="Lipid_II_flippase_MurJ/MviN"/>
</dbReference>
<feature type="transmembrane region" description="Helical" evidence="9">
    <location>
        <begin position="199"/>
        <end position="217"/>
    </location>
</feature>
<dbReference type="STRING" id="77635.BISU_0062"/>
<dbReference type="Pfam" id="PF03023">
    <property type="entry name" value="MurJ"/>
    <property type="match status" value="1"/>
</dbReference>
<dbReference type="InterPro" id="IPR004268">
    <property type="entry name" value="MurJ"/>
</dbReference>
<feature type="transmembrane region" description="Helical" evidence="9">
    <location>
        <begin position="336"/>
        <end position="359"/>
    </location>
</feature>
<feature type="region of interest" description="Disordered" evidence="8">
    <location>
        <begin position="1092"/>
        <end position="1124"/>
    </location>
</feature>
<dbReference type="RefSeq" id="WP_024464454.1">
    <property type="nucleotide sequence ID" value="NZ_CP062939.1"/>
</dbReference>
<evidence type="ECO:0000256" key="4">
    <source>
        <dbReference type="ARBA" id="ARBA00022960"/>
    </source>
</evidence>
<keyword evidence="6 9" id="KW-1133">Transmembrane helix</keyword>
<dbReference type="OrthoDB" id="9786339at2"/>
<feature type="region of interest" description="Disordered" evidence="8">
    <location>
        <begin position="1146"/>
        <end position="1190"/>
    </location>
</feature>
<name>A0A087E740_9BIFI</name>
<evidence type="ECO:0000256" key="9">
    <source>
        <dbReference type="SAM" id="Phobius"/>
    </source>
</evidence>
<feature type="compositionally biased region" description="Low complexity" evidence="8">
    <location>
        <begin position="1157"/>
        <end position="1185"/>
    </location>
</feature>
<accession>A0A087E740</accession>
<feature type="transmembrane region" description="Helical" evidence="9">
    <location>
        <begin position="291"/>
        <end position="310"/>
    </location>
</feature>
<evidence type="ECO:0000313" key="11">
    <source>
        <dbReference type="Proteomes" id="UP000029055"/>
    </source>
</evidence>
<feature type="transmembrane region" description="Helical" evidence="9">
    <location>
        <begin position="1204"/>
        <end position="1226"/>
    </location>
</feature>
<dbReference type="GO" id="GO:0005886">
    <property type="term" value="C:plasma membrane"/>
    <property type="evidence" value="ECO:0007669"/>
    <property type="project" value="UniProtKB-SubCell"/>
</dbReference>
<feature type="region of interest" description="Disordered" evidence="8">
    <location>
        <begin position="1010"/>
        <end position="1030"/>
    </location>
</feature>
<keyword evidence="7 9" id="KW-0472">Membrane</keyword>
<feature type="transmembrane region" description="Helical" evidence="9">
    <location>
        <begin position="371"/>
        <end position="390"/>
    </location>
</feature>
<dbReference type="CDD" id="cd13123">
    <property type="entry name" value="MATE_MurJ_like"/>
    <property type="match status" value="1"/>
</dbReference>
<dbReference type="eggNOG" id="COG0728">
    <property type="taxonomic scope" value="Bacteria"/>
</dbReference>
<feature type="transmembrane region" description="Helical" evidence="9">
    <location>
        <begin position="121"/>
        <end position="144"/>
    </location>
</feature>
<feature type="compositionally biased region" description="Low complexity" evidence="8">
    <location>
        <begin position="1269"/>
        <end position="1289"/>
    </location>
</feature>
<keyword evidence="11" id="KW-1185">Reference proteome</keyword>
<organism evidence="10 11">
    <name type="scientific">Bifidobacterium subtile</name>
    <dbReference type="NCBI Taxonomy" id="77635"/>
    <lineage>
        <taxon>Bacteria</taxon>
        <taxon>Bacillati</taxon>
        <taxon>Actinomycetota</taxon>
        <taxon>Actinomycetes</taxon>
        <taxon>Bifidobacteriales</taxon>
        <taxon>Bifidobacteriaceae</taxon>
        <taxon>Bifidobacterium</taxon>
    </lineage>
</organism>
<dbReference type="PANTHER" id="PTHR47019:SF1">
    <property type="entry name" value="LIPID II FLIPPASE MURJ"/>
    <property type="match status" value="1"/>
</dbReference>
<comment type="caution">
    <text evidence="10">The sequence shown here is derived from an EMBL/GenBank/DDBJ whole genome shotgun (WGS) entry which is preliminary data.</text>
</comment>
<evidence type="ECO:0000256" key="1">
    <source>
        <dbReference type="ARBA" id="ARBA00004651"/>
    </source>
</evidence>
<sequence>MSSSVGRNSLIMASGTAASRLTGQIRTILLAAAIGTTGLAANAYQAGSMIPQVVFTLVSGGIFNAVLVPQIVRTLRQEDAEDRLNKLITFAVALLLAVTLLMTAGTPLLTRLYVGGGSDMLALANAFTLWCMPQIFFYGLYTVVGQILAAKDHFGTYAWSSVGANIISSAGFVAFIVLFGRADRRPLDFWTTGKISLTAGAWTLGVAFQALVLFLPLRKAGIRYRPSWGFKGIGLRAMGPVAAWSVGIVAVEQLATIINTNVTTSAPDRAARLLGLSQFDVAGNASYQNAYTIYILPYSLIAVSVATAIFPHISKAVAASDIASARDNLSQSLRNVGLMMCFFTAVFLVMPTPITLALLPSVSVHEAALMAGPLMALAANLPMAGAYLIIQRTFYAFEDGKHPFLFIALQSGLQLVVLFAGVLLLSPVHWATLLGASISVGYVLAFPILARMLRKRFGGAMDGRRITLTYVKALIAGVVAVVVGWRMSQPVYALVGAHMSGTAFGGACGANGAGDSMTWLQSIAVCFVLGVLVSALYAIVLWLLRTQEFMAMAGALVGRLTRRARKAPAGPAGPAGPRSSSASRSSAVPRTQSGAQPSQLPDPRFSAKPADRARVVSAVAPASTMVPPPMFDPVAHELVSRDSGPASTQISAIPTGRISTAPQTPALTPRHGVEGIMKPELGDVVINRYTLVSLLRDEPGLQVWKANDRALARDCQLFIVNDAEAIDQVNAIASSLVLSKNPHVTPVLQLQQRDGVAIVVTQLDAGSALGEYCQGRSDRMLGFAAMRSILGEAAQTAQQLLAGGMERLVLDTTTIRITSQGIQLADVPFGPVMADVIAPPNGIHGEQLATWQLAAVLYAMLTETPSGRISGFNADHIPQDAPDEFALICKRGLHLRDEGEGHAIPMVTLAEFSALLGDWKPVSQLTPLDLSKPAADSPASITVAPLVTGGARRLLEIPDTIFTSMRKRYDASPDVSGAAGADAEGANPEAAAKTAGLTALGSGLKSLWGKGRPAPGSAGQAAGEGLDLEGGEVPDFRDVAASEMAEIIAPDEPDYGTLFSSFDFNAEQGNGDDSGTGPMQFDFSTQIMNPVGFEESPATGSFEATGRIPVIDGDGNQVAPGAESQRALAAEQAQRDAVAAVALPPSFTPTAHDATQPAKPLKTAGAAAAAEAPNPTGPTGPSNPTGDDEDIADAPLFGRITTKVVAIVVVAIIVITALSLAMHGLLNRNSSTGGDGSQTNSWPTTDLNDVPFGDSTSSPADNPSATADASKQSASPKASSPAAKSASPKATKKPTQPSVITADKNARQVPAPKVPQNNTPFDIDKQEFLTNPGGQRGYAYYMHLSQPQDAYRFVIKIRSSGGTGYLRANATTNPTQGEQVAQFSFDASGTTDVKFSKPTNAQDFLLWVPFDSLPGSQLYIDSVQIY</sequence>
<dbReference type="Proteomes" id="UP000029055">
    <property type="component" value="Unassembled WGS sequence"/>
</dbReference>
<comment type="subcellular location">
    <subcellularLocation>
        <location evidence="1">Cell membrane</location>
        <topology evidence="1">Multi-pass membrane protein</topology>
    </subcellularLocation>
</comment>
<dbReference type="EMBL" id="JGZR01000006">
    <property type="protein sequence ID" value="KFJ03591.1"/>
    <property type="molecule type" value="Genomic_DNA"/>
</dbReference>
<feature type="region of interest" description="Disordered" evidence="8">
    <location>
        <begin position="1228"/>
        <end position="1325"/>
    </location>
</feature>
<evidence type="ECO:0000256" key="5">
    <source>
        <dbReference type="ARBA" id="ARBA00022984"/>
    </source>
</evidence>
<feature type="compositionally biased region" description="Polar residues" evidence="8">
    <location>
        <begin position="1228"/>
        <end position="1247"/>
    </location>
</feature>
<feature type="transmembrane region" description="Helical" evidence="9">
    <location>
        <begin position="430"/>
        <end position="449"/>
    </location>
</feature>
<feature type="region of interest" description="Disordered" evidence="8">
    <location>
        <begin position="566"/>
        <end position="611"/>
    </location>
</feature>
<dbReference type="PANTHER" id="PTHR47019">
    <property type="entry name" value="LIPID II FLIPPASE MURJ"/>
    <property type="match status" value="1"/>
</dbReference>
<feature type="transmembrane region" description="Helical" evidence="9">
    <location>
        <begin position="53"/>
        <end position="75"/>
    </location>
</feature>
<protein>
    <submittedName>
        <fullName evidence="10">Putative integral membrane protein MviN</fullName>
    </submittedName>
</protein>
<evidence type="ECO:0000256" key="2">
    <source>
        <dbReference type="ARBA" id="ARBA00022475"/>
    </source>
</evidence>
<feature type="transmembrane region" description="Helical" evidence="9">
    <location>
        <begin position="156"/>
        <end position="179"/>
    </location>
</feature>